<reference evidence="2" key="1">
    <citation type="journal article" date="2015" name="PLoS Genet.">
        <title>Genome Sequence and Transcriptome Analyses of Chrysochromulina tobin: Metabolic Tools for Enhanced Algal Fitness in the Prominent Order Prymnesiales (Haptophyceae).</title>
        <authorList>
            <person name="Hovde B.T."/>
            <person name="Deodato C.R."/>
            <person name="Hunsperger H.M."/>
            <person name="Ryken S.A."/>
            <person name="Yost W."/>
            <person name="Jha R.K."/>
            <person name="Patterson J."/>
            <person name="Monnat R.J. Jr."/>
            <person name="Barlow S.B."/>
            <person name="Starkenburg S.R."/>
            <person name="Cattolico R.A."/>
        </authorList>
    </citation>
    <scope>NUCLEOTIDE SEQUENCE</scope>
    <source>
        <strain evidence="2">CCMP291</strain>
    </source>
</reference>
<sequence length="353" mass="39079">MYEAIEAIYVEAQDAQKAPLPQDQLDTCINVLEALAGALPEQRTLYTTDDSEVILEQTATCLAWEDAVHVKTIKALLGDPKEGTKRLDKWTCVTESHGLVSRWTAESGEKMLVYAAGEGGRVEGWHMENKSQEVETMSAHIERPEVLKVLSRKLGVLPKDEEKRMTVLRAQQSSIIQALSFAMGETEEVWEEYKYPKLMASLTGKATNAAQSAQYTLKRKTEHKSEIHLKELSVKKLDEHQRKPGGTGRGALDRDKLLLATGKPGGGIGRALLSFEEATGSRPSMAIMGMHLCAGDKLVRNHEEGVACVKAMRRTARLLPPGLRAKRAGEKLCERLVLREEEQCPLFTVCLSS</sequence>
<organism evidence="1 2">
    <name type="scientific">Chrysochromulina tobinii</name>
    <dbReference type="NCBI Taxonomy" id="1460289"/>
    <lineage>
        <taxon>Eukaryota</taxon>
        <taxon>Haptista</taxon>
        <taxon>Haptophyta</taxon>
        <taxon>Prymnesiophyceae</taxon>
        <taxon>Prymnesiales</taxon>
        <taxon>Chrysochromulinaceae</taxon>
        <taxon>Chrysochromulina</taxon>
    </lineage>
</organism>
<accession>A0A0M0JTL9</accession>
<gene>
    <name evidence="1" type="ORF">Ctob_013888</name>
</gene>
<protein>
    <submittedName>
        <fullName evidence="1">Uncharacterized protein</fullName>
    </submittedName>
</protein>
<dbReference type="Proteomes" id="UP000037460">
    <property type="component" value="Unassembled WGS sequence"/>
</dbReference>
<keyword evidence="2" id="KW-1185">Reference proteome</keyword>
<dbReference type="EMBL" id="JWZX01002309">
    <property type="protein sequence ID" value="KOO30021.1"/>
    <property type="molecule type" value="Genomic_DNA"/>
</dbReference>
<evidence type="ECO:0000313" key="1">
    <source>
        <dbReference type="EMBL" id="KOO30021.1"/>
    </source>
</evidence>
<name>A0A0M0JTL9_9EUKA</name>
<proteinExistence type="predicted"/>
<evidence type="ECO:0000313" key="2">
    <source>
        <dbReference type="Proteomes" id="UP000037460"/>
    </source>
</evidence>
<dbReference type="AlphaFoldDB" id="A0A0M0JTL9"/>
<comment type="caution">
    <text evidence="1">The sequence shown here is derived from an EMBL/GenBank/DDBJ whole genome shotgun (WGS) entry which is preliminary data.</text>
</comment>